<feature type="active site" evidence="6">
    <location>
        <position position="386"/>
    </location>
</feature>
<dbReference type="SUPFAM" id="SSF53335">
    <property type="entry name" value="S-adenosyl-L-methionine-dependent methyltransferases"/>
    <property type="match status" value="1"/>
</dbReference>
<protein>
    <submittedName>
        <fullName evidence="7">Cyclopropane-fatty-acyl-phospholipid synthase</fullName>
    </submittedName>
</protein>
<evidence type="ECO:0000256" key="6">
    <source>
        <dbReference type="PIRSR" id="PIRSR003085-1"/>
    </source>
</evidence>
<keyword evidence="3" id="KW-0808">Transferase</keyword>
<dbReference type="PIRSF" id="PIRSF003085">
    <property type="entry name" value="CMAS"/>
    <property type="match status" value="1"/>
</dbReference>
<dbReference type="Proteomes" id="UP000626148">
    <property type="component" value="Unassembled WGS sequence"/>
</dbReference>
<dbReference type="Pfam" id="PF02353">
    <property type="entry name" value="CMAS"/>
    <property type="match status" value="1"/>
</dbReference>
<keyword evidence="5" id="KW-0443">Lipid metabolism</keyword>
<name>A0A918NBU7_9GAMM</name>
<reference evidence="7" key="2">
    <citation type="submission" date="2020-09" db="EMBL/GenBank/DDBJ databases">
        <authorList>
            <person name="Sun Q."/>
            <person name="Kim S."/>
        </authorList>
    </citation>
    <scope>NUCLEOTIDE SEQUENCE</scope>
    <source>
        <strain evidence="7">KCTC 22169</strain>
    </source>
</reference>
<evidence type="ECO:0000256" key="4">
    <source>
        <dbReference type="ARBA" id="ARBA00022691"/>
    </source>
</evidence>
<dbReference type="PANTHER" id="PTHR43667">
    <property type="entry name" value="CYCLOPROPANE-FATTY-ACYL-PHOSPHOLIPID SYNTHASE"/>
    <property type="match status" value="1"/>
</dbReference>
<gene>
    <name evidence="7" type="ORF">GCM10007392_31300</name>
</gene>
<sequence>MTTASPTSFQSAKLTTAQRLLFKALNRFQHGSLTLHDGDATFVFGNPDGPGPHASAQVHTKQVYREMLTGGALAAAECYVAGFWDTSDLTQVVRVFAANVNTTSKLNRTLGTLTRPLLRLSHWLNRNDRNGSRRNIRAHYDLGNDLFETFLDESMMYSSAIYPRADASLEEAQTYRLDRICQKLALGPEDHLLEIGTGWGGLAIHAARHYGCRVTTTTISEEQFHYARERIHEAGLDDRITLLKEDYRDLTGRYDKIVSIEMIEAVGHDYLPSYFNMLSDRLADNGSVLLQCITMPDQRYDQYRKSVDFIRKYIFPGGHLPSVSVLMDNLKRHTDMQLVHLEDITDHYARTLNDWHQRFNAAKQQLQAQGYDETFIRLWRYYFAYCEGGFTERAIATHQLMFAKSGNQQTWTPVIE</sequence>
<keyword evidence="8" id="KW-1185">Reference proteome</keyword>
<dbReference type="RefSeq" id="WP_189610325.1">
    <property type="nucleotide sequence ID" value="NZ_BMXR01000007.1"/>
</dbReference>
<dbReference type="InterPro" id="IPR029063">
    <property type="entry name" value="SAM-dependent_MTases_sf"/>
</dbReference>
<evidence type="ECO:0000313" key="8">
    <source>
        <dbReference type="Proteomes" id="UP000626148"/>
    </source>
</evidence>
<keyword evidence="4" id="KW-0949">S-adenosyl-L-methionine</keyword>
<dbReference type="InterPro" id="IPR003333">
    <property type="entry name" value="CMAS"/>
</dbReference>
<organism evidence="7 8">
    <name type="scientific">Saccharospirillum salsuginis</name>
    <dbReference type="NCBI Taxonomy" id="418750"/>
    <lineage>
        <taxon>Bacteria</taxon>
        <taxon>Pseudomonadati</taxon>
        <taxon>Pseudomonadota</taxon>
        <taxon>Gammaproteobacteria</taxon>
        <taxon>Oceanospirillales</taxon>
        <taxon>Saccharospirillaceae</taxon>
        <taxon>Saccharospirillum</taxon>
    </lineage>
</organism>
<comment type="caution">
    <text evidence="7">The sequence shown here is derived from an EMBL/GenBank/DDBJ whole genome shotgun (WGS) entry which is preliminary data.</text>
</comment>
<comment type="similarity">
    <text evidence="1">Belongs to the CFA/CMAS family.</text>
</comment>
<keyword evidence="2" id="KW-0489">Methyltransferase</keyword>
<dbReference type="InterPro" id="IPR050723">
    <property type="entry name" value="CFA/CMAS"/>
</dbReference>
<evidence type="ECO:0000313" key="7">
    <source>
        <dbReference type="EMBL" id="GGX61018.1"/>
    </source>
</evidence>
<reference evidence="7" key="1">
    <citation type="journal article" date="2014" name="Int. J. Syst. Evol. Microbiol.">
        <title>Complete genome sequence of Corynebacterium casei LMG S-19264T (=DSM 44701T), isolated from a smear-ripened cheese.</title>
        <authorList>
            <consortium name="US DOE Joint Genome Institute (JGI-PGF)"/>
            <person name="Walter F."/>
            <person name="Albersmeier A."/>
            <person name="Kalinowski J."/>
            <person name="Ruckert C."/>
        </authorList>
    </citation>
    <scope>NUCLEOTIDE SEQUENCE</scope>
    <source>
        <strain evidence="7">KCTC 22169</strain>
    </source>
</reference>
<dbReference type="GO" id="GO:0008610">
    <property type="term" value="P:lipid biosynthetic process"/>
    <property type="evidence" value="ECO:0007669"/>
    <property type="project" value="InterPro"/>
</dbReference>
<dbReference type="GO" id="GO:0008168">
    <property type="term" value="F:methyltransferase activity"/>
    <property type="evidence" value="ECO:0007669"/>
    <property type="project" value="UniProtKB-KW"/>
</dbReference>
<dbReference type="CDD" id="cd02440">
    <property type="entry name" value="AdoMet_MTases"/>
    <property type="match status" value="1"/>
</dbReference>
<dbReference type="Gene3D" id="3.40.50.150">
    <property type="entry name" value="Vaccinia Virus protein VP39"/>
    <property type="match status" value="1"/>
</dbReference>
<evidence type="ECO:0000256" key="2">
    <source>
        <dbReference type="ARBA" id="ARBA00022603"/>
    </source>
</evidence>
<dbReference type="AlphaFoldDB" id="A0A918NBU7"/>
<evidence type="ECO:0000256" key="1">
    <source>
        <dbReference type="ARBA" id="ARBA00010815"/>
    </source>
</evidence>
<evidence type="ECO:0000256" key="3">
    <source>
        <dbReference type="ARBA" id="ARBA00022679"/>
    </source>
</evidence>
<dbReference type="EMBL" id="BMXR01000007">
    <property type="protein sequence ID" value="GGX61018.1"/>
    <property type="molecule type" value="Genomic_DNA"/>
</dbReference>
<accession>A0A918NBU7</accession>
<dbReference type="PANTHER" id="PTHR43667:SF2">
    <property type="entry name" value="FATTY ACID C-METHYL TRANSFERASE"/>
    <property type="match status" value="1"/>
</dbReference>
<evidence type="ECO:0000256" key="5">
    <source>
        <dbReference type="ARBA" id="ARBA00023098"/>
    </source>
</evidence>
<proteinExistence type="inferred from homology"/>
<dbReference type="GO" id="GO:0032259">
    <property type="term" value="P:methylation"/>
    <property type="evidence" value="ECO:0007669"/>
    <property type="project" value="UniProtKB-KW"/>
</dbReference>